<dbReference type="eggNOG" id="ENOG502SEA5">
    <property type="taxonomic scope" value="Eukaryota"/>
</dbReference>
<gene>
    <name evidence="2" type="ORF">SMAC_05312</name>
</gene>
<evidence type="ECO:0000313" key="3">
    <source>
        <dbReference type="Proteomes" id="UP000001881"/>
    </source>
</evidence>
<comment type="caution">
    <text evidence="2">The sequence shown here is derived from an EMBL/GenBank/DDBJ whole genome shotgun (WGS) entry which is preliminary data.</text>
</comment>
<feature type="signal peptide" evidence="1">
    <location>
        <begin position="1"/>
        <end position="18"/>
    </location>
</feature>
<dbReference type="VEuPathDB" id="FungiDB:SMAC_05312"/>
<accession>F7W3T0</accession>
<dbReference type="HOGENOM" id="CLU_065197_0_0_1"/>
<dbReference type="AlphaFoldDB" id="F7W3T0"/>
<feature type="chain" id="PRO_5003370991" evidence="1">
    <location>
        <begin position="19"/>
        <end position="293"/>
    </location>
</feature>
<dbReference type="EMBL" id="CABT02000025">
    <property type="protein sequence ID" value="CCC12239.1"/>
    <property type="molecule type" value="Genomic_DNA"/>
</dbReference>
<dbReference type="InParanoid" id="F7W3T0"/>
<name>F7W3T0_SORMK</name>
<protein>
    <submittedName>
        <fullName evidence="2">WGS project CABT00000000 data, contig 2.25</fullName>
    </submittedName>
</protein>
<sequence>MKLSTFITPMLAAATALGVYEPYGGHVVHVIEFPDLTAKEDYQVSGMHWDFYTGYWIFLATRRGAEELRDTEMSGNTYLIKYDLYKSEVIWTLNLEDRMKSNSGQRRWGGFYGIIIRTFGDAGFPMIWWMGSGPAGLVKISGLANMRDSRVLLIHGSNGLIGYLDMLRDFGAEPADWLESSYGNVRIRDVQSITLPPKYADKVALLTSPTRGVQVMQNFGWKWTKDDWLNHRHSVQHTHGVLVPPADTEKNGQPWETVQVGSNSVFVLSRFKDGQKRRTGTTRISGVLRTSPS</sequence>
<organism evidence="2 3">
    <name type="scientific">Sordaria macrospora (strain ATCC MYA-333 / DSM 997 / K(L3346) / K-hell)</name>
    <dbReference type="NCBI Taxonomy" id="771870"/>
    <lineage>
        <taxon>Eukaryota</taxon>
        <taxon>Fungi</taxon>
        <taxon>Dikarya</taxon>
        <taxon>Ascomycota</taxon>
        <taxon>Pezizomycotina</taxon>
        <taxon>Sordariomycetes</taxon>
        <taxon>Sordariomycetidae</taxon>
        <taxon>Sordariales</taxon>
        <taxon>Sordariaceae</taxon>
        <taxon>Sordaria</taxon>
    </lineage>
</organism>
<proteinExistence type="predicted"/>
<keyword evidence="3" id="KW-1185">Reference proteome</keyword>
<reference evidence="2 3" key="1">
    <citation type="journal article" date="2010" name="PLoS Genet.">
        <title>De novo assembly of a 40 Mb eukaryotic genome from short sequence reads: Sordaria macrospora, a model organism for fungal morphogenesis.</title>
        <authorList>
            <person name="Nowrousian M."/>
            <person name="Stajich J."/>
            <person name="Chu M."/>
            <person name="Engh I."/>
            <person name="Espagne E."/>
            <person name="Halliday K."/>
            <person name="Kamerewerd J."/>
            <person name="Kempken F."/>
            <person name="Knab B."/>
            <person name="Kuo H.C."/>
            <person name="Osiewacz H.D."/>
            <person name="Poeggeler S."/>
            <person name="Read N."/>
            <person name="Seiler S."/>
            <person name="Smith K."/>
            <person name="Zickler D."/>
            <person name="Kueck U."/>
            <person name="Freitag M."/>
        </authorList>
    </citation>
    <scope>NUCLEOTIDE SEQUENCE [LARGE SCALE GENOMIC DNA]</scope>
    <source>
        <strain evidence="3">ATCC MYA-333 / DSM 997 / K(L3346) / K-hell</strain>
        <tissue evidence="2">Mycelium</tissue>
    </source>
</reference>
<dbReference type="OrthoDB" id="4434395at2759"/>
<evidence type="ECO:0000313" key="2">
    <source>
        <dbReference type="EMBL" id="CCC12239.1"/>
    </source>
</evidence>
<evidence type="ECO:0000256" key="1">
    <source>
        <dbReference type="SAM" id="SignalP"/>
    </source>
</evidence>
<keyword evidence="1" id="KW-0732">Signal</keyword>
<dbReference type="STRING" id="771870.F7W3T0"/>
<dbReference type="Proteomes" id="UP000001881">
    <property type="component" value="Unassembled WGS sequence"/>
</dbReference>